<sequence length="162" mass="18056">MNYLGVVLVLEIGYDDCILRLERCPKDVLGGGSEMVGFRWVKKKKKDKEIGAKNQTYPEKLGMSGLPADLGDLAVRTQGTGDLPIGPRQEQFHPRAPLVAFKNLVIGDLYIELVATFNLKRHTCNNLAVKKVICVALIYENSDGLLLEKSHYFHRMWVGVAG</sequence>
<name>A0A445MA14_ENSVE</name>
<protein>
    <submittedName>
        <fullName evidence="1">Uncharacterized protein</fullName>
    </submittedName>
</protein>
<accession>A0A445MA14</accession>
<dbReference type="EMBL" id="KV875488">
    <property type="protein sequence ID" value="RZR71081.1"/>
    <property type="molecule type" value="Genomic_DNA"/>
</dbReference>
<dbReference type="AlphaFoldDB" id="A0A445MA14"/>
<reference evidence="1" key="1">
    <citation type="journal article" date="2018" name="Data Brief">
        <title>Genome sequence data from 17 accessions of Ensete ventricosum, a staple food crop for millions in Ethiopia.</title>
        <authorList>
            <person name="Yemataw Z."/>
            <person name="Muzemil S."/>
            <person name="Ambachew D."/>
            <person name="Tripathi L."/>
            <person name="Tesfaye K."/>
            <person name="Chala A."/>
            <person name="Farbos A."/>
            <person name="O'Neill P."/>
            <person name="Moore K."/>
            <person name="Grant M."/>
            <person name="Studholme D.J."/>
        </authorList>
    </citation>
    <scope>NUCLEOTIDE SEQUENCE [LARGE SCALE GENOMIC DNA]</scope>
    <source>
        <tissue evidence="1">Leaf</tissue>
    </source>
</reference>
<gene>
    <name evidence="1" type="ORF">BHM03_00003408</name>
</gene>
<organism evidence="1">
    <name type="scientific">Ensete ventricosum</name>
    <name type="common">Abyssinian banana</name>
    <name type="synonym">Musa ensete</name>
    <dbReference type="NCBI Taxonomy" id="4639"/>
    <lineage>
        <taxon>Eukaryota</taxon>
        <taxon>Viridiplantae</taxon>
        <taxon>Streptophyta</taxon>
        <taxon>Embryophyta</taxon>
        <taxon>Tracheophyta</taxon>
        <taxon>Spermatophyta</taxon>
        <taxon>Magnoliopsida</taxon>
        <taxon>Liliopsida</taxon>
        <taxon>Zingiberales</taxon>
        <taxon>Musaceae</taxon>
        <taxon>Ensete</taxon>
    </lineage>
</organism>
<proteinExistence type="predicted"/>
<dbReference type="Proteomes" id="UP000290560">
    <property type="component" value="Unassembled WGS sequence"/>
</dbReference>
<evidence type="ECO:0000313" key="1">
    <source>
        <dbReference type="EMBL" id="RZR71081.1"/>
    </source>
</evidence>